<dbReference type="RefSeq" id="WP_317015809.1">
    <property type="nucleotide sequence ID" value="NZ_CP136511.1"/>
</dbReference>
<proteinExistence type="predicted"/>
<sequence>MNYAASGLSLPRIQLFDYLPDRFVRSIVGHLLAANAVNDVRSNGVAPPIDSALRAYFMDPNAAFPANIDIYYWLYPYRWRIILKHGAMGFAGSAGDIMYGHVFKFFPFSFWFVKNDLPMKNWKITLRKLNTDLSSDLDATNRLAVEFRPLQSPNFPEAPEGDRMWLVNDDLASRTDDRS</sequence>
<accession>A0ABZ0EA14</accession>
<dbReference type="EMBL" id="CP136511">
    <property type="protein sequence ID" value="WOD14056.1"/>
    <property type="molecule type" value="Genomic_DNA"/>
</dbReference>
<evidence type="ECO:0000313" key="1">
    <source>
        <dbReference type="EMBL" id="WOD14056.1"/>
    </source>
</evidence>
<protein>
    <submittedName>
        <fullName evidence="1">Uncharacterized protein</fullName>
    </submittedName>
</protein>
<reference evidence="1 2" key="1">
    <citation type="submission" date="2023-10" db="EMBL/GenBank/DDBJ databases">
        <title>Surface-active antibiotics is a multifunctional adaptation for post-fire microbes.</title>
        <authorList>
            <person name="Liu M.D."/>
            <person name="Du Y."/>
            <person name="Koupaei S.K."/>
            <person name="Kim N.R."/>
            <person name="Zhang W."/>
            <person name="Traxler M.F."/>
        </authorList>
    </citation>
    <scope>NUCLEOTIDE SEQUENCE [LARGE SCALE GENOMIC DNA]</scope>
    <source>
        <strain evidence="1 2">F3</strain>
    </source>
</reference>
<organism evidence="1 2">
    <name type="scientific">Paraburkholderia kirstenboschensis</name>
    <dbReference type="NCBI Taxonomy" id="1245436"/>
    <lineage>
        <taxon>Bacteria</taxon>
        <taxon>Pseudomonadati</taxon>
        <taxon>Pseudomonadota</taxon>
        <taxon>Betaproteobacteria</taxon>
        <taxon>Burkholderiales</taxon>
        <taxon>Burkholderiaceae</taxon>
        <taxon>Paraburkholderia</taxon>
    </lineage>
</organism>
<name>A0ABZ0EA14_9BURK</name>
<evidence type="ECO:0000313" key="2">
    <source>
        <dbReference type="Proteomes" id="UP001302652"/>
    </source>
</evidence>
<keyword evidence="2" id="KW-1185">Reference proteome</keyword>
<gene>
    <name evidence="1" type="ORF">RW095_00550</name>
</gene>
<dbReference type="Proteomes" id="UP001302652">
    <property type="component" value="Chromosome 3"/>
</dbReference>